<dbReference type="PROSITE" id="PS51170">
    <property type="entry name" value="CW"/>
    <property type="match status" value="1"/>
</dbReference>
<keyword evidence="1" id="KW-0677">Repeat</keyword>
<protein>
    <recommendedName>
        <fullName evidence="6">Cell wall binding repeat-containing protein</fullName>
    </recommendedName>
</protein>
<evidence type="ECO:0000256" key="3">
    <source>
        <dbReference type="SAM" id="SignalP"/>
    </source>
</evidence>
<organism evidence="4 5">
    <name type="scientific">Ventrimonas faecis</name>
    <dbReference type="NCBI Taxonomy" id="3133170"/>
    <lineage>
        <taxon>Bacteria</taxon>
        <taxon>Bacillati</taxon>
        <taxon>Bacillota</taxon>
        <taxon>Clostridia</taxon>
        <taxon>Lachnospirales</taxon>
        <taxon>Lachnospiraceae</taxon>
        <taxon>Ventrimonas</taxon>
    </lineage>
</organism>
<evidence type="ECO:0000256" key="2">
    <source>
        <dbReference type="PROSITE-ProRule" id="PRU00591"/>
    </source>
</evidence>
<evidence type="ECO:0008006" key="6">
    <source>
        <dbReference type="Google" id="ProtNLM"/>
    </source>
</evidence>
<name>A0ABV1HNT1_9FIRM</name>
<accession>A0ABV1HNT1</accession>
<evidence type="ECO:0000313" key="5">
    <source>
        <dbReference type="Proteomes" id="UP001437460"/>
    </source>
</evidence>
<dbReference type="Gene3D" id="2.10.270.10">
    <property type="entry name" value="Cholin Binding"/>
    <property type="match status" value="1"/>
</dbReference>
<keyword evidence="5" id="KW-1185">Reference proteome</keyword>
<reference evidence="4 5" key="1">
    <citation type="submission" date="2024-03" db="EMBL/GenBank/DDBJ databases">
        <title>Human intestinal bacterial collection.</title>
        <authorList>
            <person name="Pauvert C."/>
            <person name="Hitch T.C.A."/>
            <person name="Clavel T."/>
        </authorList>
    </citation>
    <scope>NUCLEOTIDE SEQUENCE [LARGE SCALE GENOMIC DNA]</scope>
    <source>
        <strain evidence="4 5">CLA-AP-H27</strain>
    </source>
</reference>
<dbReference type="SUPFAM" id="SSF69360">
    <property type="entry name" value="Cell wall binding repeat"/>
    <property type="match status" value="1"/>
</dbReference>
<proteinExistence type="predicted"/>
<dbReference type="Pfam" id="PF19085">
    <property type="entry name" value="Choline_bind_2"/>
    <property type="match status" value="1"/>
</dbReference>
<feature type="signal peptide" evidence="3">
    <location>
        <begin position="1"/>
        <end position="27"/>
    </location>
</feature>
<dbReference type="Pfam" id="PF01473">
    <property type="entry name" value="Choline_bind_1"/>
    <property type="match status" value="1"/>
</dbReference>
<sequence length="252" mass="27481">MRKTGNWISGVLLAMGMILAGTVSGFAATDLNVENVRWDGDSGSGIWTDNTSARYYQVKLYRNESSVMSTASVYDNSYDFASHMTRRGNYCFMVRAVGSRSEKGEWVSSDTMFLTAEEADDISYDYCHSYSGGPGDGKYVSGGPGDTGRNPAGTGGPGVAANSGQDFSTAQGNHWCIDQGGKWFQFKDGSYPVGRWVQIDGTWYCFGMNGYLRCGWIEDSGKWYYTDSNGAMLVNTRTPDGCYVGGDGAWIH</sequence>
<comment type="caution">
    <text evidence="4">The sequence shown here is derived from an EMBL/GenBank/DDBJ whole genome shotgun (WGS) entry which is preliminary data.</text>
</comment>
<dbReference type="InterPro" id="IPR018337">
    <property type="entry name" value="Cell_wall/Cho-bd_repeat"/>
</dbReference>
<gene>
    <name evidence="4" type="ORF">WMO41_12505</name>
</gene>
<evidence type="ECO:0000313" key="4">
    <source>
        <dbReference type="EMBL" id="MEQ2563975.1"/>
    </source>
</evidence>
<feature type="chain" id="PRO_5045807073" description="Cell wall binding repeat-containing protein" evidence="3">
    <location>
        <begin position="28"/>
        <end position="252"/>
    </location>
</feature>
<evidence type="ECO:0000256" key="1">
    <source>
        <dbReference type="ARBA" id="ARBA00022737"/>
    </source>
</evidence>
<feature type="repeat" description="Cell wall-binding" evidence="2">
    <location>
        <begin position="213"/>
        <end position="232"/>
    </location>
</feature>
<dbReference type="RefSeq" id="WP_349230034.1">
    <property type="nucleotide sequence ID" value="NZ_JBBMFJ010000028.1"/>
</dbReference>
<keyword evidence="3" id="KW-0732">Signal</keyword>
<dbReference type="Proteomes" id="UP001437460">
    <property type="component" value="Unassembled WGS sequence"/>
</dbReference>
<dbReference type="EMBL" id="JBBMFJ010000028">
    <property type="protein sequence ID" value="MEQ2563975.1"/>
    <property type="molecule type" value="Genomic_DNA"/>
</dbReference>